<feature type="domain" description="Gcp-like" evidence="2">
    <location>
        <begin position="39"/>
        <end position="143"/>
    </location>
</feature>
<protein>
    <submittedName>
        <fullName evidence="3">tRNA (Adenosine(37)-N6)-threonylcarbamoyltransferase complex dimerization subunit type 1 TsaB</fullName>
        <ecNumber evidence="3">2.3.1.234</ecNumber>
    </submittedName>
</protein>
<gene>
    <name evidence="3" type="primary">tsaB</name>
    <name evidence="3" type="ORF">WG926_07415</name>
</gene>
<dbReference type="GO" id="GO:0061711">
    <property type="term" value="F:tRNA N(6)-L-threonylcarbamoyladenine synthase activity"/>
    <property type="evidence" value="ECO:0007669"/>
    <property type="project" value="UniProtKB-EC"/>
</dbReference>
<dbReference type="InterPro" id="IPR000905">
    <property type="entry name" value="Gcp-like_dom"/>
</dbReference>
<dbReference type="EMBL" id="JBBKTW010000002">
    <property type="protein sequence ID" value="MEN2988128.1"/>
    <property type="molecule type" value="Genomic_DNA"/>
</dbReference>
<dbReference type="SUPFAM" id="SSF53067">
    <property type="entry name" value="Actin-like ATPase domain"/>
    <property type="match status" value="2"/>
</dbReference>
<sequence length="247" mass="24163">MTTGSAATTCLTIDTCAGAMSVAAGRGGVVLARVFLADARAAAEKLAPAARDVLAAAGLAADAIDLIAVTRGPGTFTGVRIGLGFARGLALASGAALLGVTSLELLAAGAVATSGAGAADRDVMAVIDARRGEVYVQRVDAEGRAGIAEALTPEAAAASLIARPALAVGAGAALLAPLLPADLAARLIRPDLPHGHGQPDAADLVALADAHGRRHGRPDPGALPPSPLYLRAPDALPPAPSGIETPS</sequence>
<dbReference type="RefSeq" id="WP_345937050.1">
    <property type="nucleotide sequence ID" value="NZ_JBBKTW010000002.1"/>
</dbReference>
<reference evidence="3 4" key="1">
    <citation type="submission" date="2024-03" db="EMBL/GenBank/DDBJ databases">
        <title>High-quality draft genome sequencing of Tistrella sp. BH-R2-4.</title>
        <authorList>
            <person name="Dong C."/>
        </authorList>
    </citation>
    <scope>NUCLEOTIDE SEQUENCE [LARGE SCALE GENOMIC DNA]</scope>
    <source>
        <strain evidence="3 4">BH-R2-4</strain>
    </source>
</reference>
<dbReference type="PANTHER" id="PTHR11735:SF11">
    <property type="entry name" value="TRNA THREONYLCARBAMOYLADENOSINE BIOSYNTHESIS PROTEIN TSAB"/>
    <property type="match status" value="1"/>
</dbReference>
<evidence type="ECO:0000259" key="2">
    <source>
        <dbReference type="Pfam" id="PF00814"/>
    </source>
</evidence>
<dbReference type="Gene3D" id="3.30.420.40">
    <property type="match status" value="2"/>
</dbReference>
<evidence type="ECO:0000256" key="1">
    <source>
        <dbReference type="SAM" id="MobiDB-lite"/>
    </source>
</evidence>
<keyword evidence="3" id="KW-0012">Acyltransferase</keyword>
<comment type="caution">
    <text evidence="3">The sequence shown here is derived from an EMBL/GenBank/DDBJ whole genome shotgun (WGS) entry which is preliminary data.</text>
</comment>
<feature type="region of interest" description="Disordered" evidence="1">
    <location>
        <begin position="211"/>
        <end position="247"/>
    </location>
</feature>
<proteinExistence type="predicted"/>
<evidence type="ECO:0000313" key="4">
    <source>
        <dbReference type="Proteomes" id="UP001413721"/>
    </source>
</evidence>
<keyword evidence="4" id="KW-1185">Reference proteome</keyword>
<dbReference type="InterPro" id="IPR043129">
    <property type="entry name" value="ATPase_NBD"/>
</dbReference>
<dbReference type="InterPro" id="IPR022496">
    <property type="entry name" value="T6A_TsaB"/>
</dbReference>
<evidence type="ECO:0000313" key="3">
    <source>
        <dbReference type="EMBL" id="MEN2988128.1"/>
    </source>
</evidence>
<dbReference type="EC" id="2.3.1.234" evidence="3"/>
<name>A0ABU9YH71_9PROT</name>
<dbReference type="NCBIfam" id="TIGR03725">
    <property type="entry name" value="T6A_YeaZ"/>
    <property type="match status" value="1"/>
</dbReference>
<keyword evidence="3" id="KW-0808">Transferase</keyword>
<accession>A0ABU9YH71</accession>
<organism evidence="3 4">
    <name type="scientific">Tistrella arctica</name>
    <dbReference type="NCBI Taxonomy" id="3133430"/>
    <lineage>
        <taxon>Bacteria</taxon>
        <taxon>Pseudomonadati</taxon>
        <taxon>Pseudomonadota</taxon>
        <taxon>Alphaproteobacteria</taxon>
        <taxon>Geminicoccales</taxon>
        <taxon>Geminicoccaceae</taxon>
        <taxon>Tistrella</taxon>
    </lineage>
</organism>
<dbReference type="Proteomes" id="UP001413721">
    <property type="component" value="Unassembled WGS sequence"/>
</dbReference>
<dbReference type="PANTHER" id="PTHR11735">
    <property type="entry name" value="TRNA N6-ADENOSINE THREONYLCARBAMOYLTRANSFERASE"/>
    <property type="match status" value="1"/>
</dbReference>
<dbReference type="Pfam" id="PF00814">
    <property type="entry name" value="TsaD"/>
    <property type="match status" value="1"/>
</dbReference>